<evidence type="ECO:0000256" key="10">
    <source>
        <dbReference type="ARBA" id="ARBA00023157"/>
    </source>
</evidence>
<evidence type="ECO:0000256" key="6">
    <source>
        <dbReference type="ARBA" id="ARBA00022737"/>
    </source>
</evidence>
<dbReference type="Pfam" id="PF01403">
    <property type="entry name" value="Sema"/>
    <property type="match status" value="1"/>
</dbReference>
<keyword evidence="10" id="KW-1015">Disulfide bond</keyword>
<dbReference type="CDD" id="cd11236">
    <property type="entry name" value="Sema_plexin_like"/>
    <property type="match status" value="1"/>
</dbReference>
<dbReference type="InterPro" id="IPR008936">
    <property type="entry name" value="Rho_GTPase_activation_prot"/>
</dbReference>
<dbReference type="InterPro" id="IPR031148">
    <property type="entry name" value="Plexin"/>
</dbReference>
<dbReference type="SUPFAM" id="SSF101912">
    <property type="entry name" value="Sema domain"/>
    <property type="match status" value="1"/>
</dbReference>
<dbReference type="SMART" id="SM00423">
    <property type="entry name" value="PSI"/>
    <property type="match status" value="3"/>
</dbReference>
<evidence type="ECO:0000259" key="15">
    <source>
        <dbReference type="PROSITE" id="PS51004"/>
    </source>
</evidence>
<dbReference type="SMART" id="SM00429">
    <property type="entry name" value="IPT"/>
    <property type="match status" value="4"/>
</dbReference>
<protein>
    <submittedName>
        <fullName evidence="17">Plexin-B-like</fullName>
    </submittedName>
</protein>
<evidence type="ECO:0000256" key="11">
    <source>
        <dbReference type="ARBA" id="ARBA00023180"/>
    </source>
</evidence>
<evidence type="ECO:0000256" key="1">
    <source>
        <dbReference type="ARBA" id="ARBA00004251"/>
    </source>
</evidence>
<dbReference type="Proteomes" id="UP000694941">
    <property type="component" value="Unplaced"/>
</dbReference>
<dbReference type="Pfam" id="PF01833">
    <property type="entry name" value="TIG"/>
    <property type="match status" value="4"/>
</dbReference>
<dbReference type="InterPro" id="IPR036352">
    <property type="entry name" value="Semap_dom_sf"/>
</dbReference>
<keyword evidence="8 14" id="KW-1133">Transmembrane helix</keyword>
<dbReference type="SUPFAM" id="SSF81296">
    <property type="entry name" value="E set domains"/>
    <property type="match status" value="3"/>
</dbReference>
<dbReference type="InterPro" id="IPR046800">
    <property type="entry name" value="Plexin_RBD"/>
</dbReference>
<keyword evidence="4 14" id="KW-0812">Transmembrane</keyword>
<dbReference type="PANTHER" id="PTHR22625">
    <property type="entry name" value="PLEXIN"/>
    <property type="match status" value="1"/>
</dbReference>
<dbReference type="RefSeq" id="XP_022245410.1">
    <property type="nucleotide sequence ID" value="XM_022389702.1"/>
</dbReference>
<dbReference type="InterPro" id="IPR001627">
    <property type="entry name" value="Semap_dom"/>
</dbReference>
<keyword evidence="7" id="KW-0524">Neurogenesis</keyword>
<dbReference type="InterPro" id="IPR015943">
    <property type="entry name" value="WD40/YVTN_repeat-like_dom_sf"/>
</dbReference>
<dbReference type="PANTHER" id="PTHR22625:SF44">
    <property type="entry name" value="PLEXIN-B"/>
    <property type="match status" value="1"/>
</dbReference>
<evidence type="ECO:0000313" key="16">
    <source>
        <dbReference type="Proteomes" id="UP000694941"/>
    </source>
</evidence>
<reference evidence="17" key="1">
    <citation type="submission" date="2025-08" db="UniProtKB">
        <authorList>
            <consortium name="RefSeq"/>
        </authorList>
    </citation>
    <scope>IDENTIFICATION</scope>
    <source>
        <tissue evidence="17">Muscle</tissue>
    </source>
</reference>
<comment type="similarity">
    <text evidence="2">Belongs to the plexin family.</text>
</comment>
<dbReference type="InterPro" id="IPR002165">
    <property type="entry name" value="Plexin_repeat"/>
</dbReference>
<keyword evidence="11" id="KW-0325">Glycoprotein</keyword>
<evidence type="ECO:0000256" key="4">
    <source>
        <dbReference type="ARBA" id="ARBA00022692"/>
    </source>
</evidence>
<evidence type="ECO:0000313" key="17">
    <source>
        <dbReference type="RefSeq" id="XP_022245410.1"/>
    </source>
</evidence>
<keyword evidence="13" id="KW-0175">Coiled coil</keyword>
<keyword evidence="9 14" id="KW-0472">Membrane</keyword>
<dbReference type="SMART" id="SM00630">
    <property type="entry name" value="Sema"/>
    <property type="match status" value="1"/>
</dbReference>
<dbReference type="InterPro" id="IPR016201">
    <property type="entry name" value="PSI"/>
</dbReference>
<dbReference type="Pfam" id="PF20170">
    <property type="entry name" value="Plexin_RBD"/>
    <property type="match status" value="1"/>
</dbReference>
<dbReference type="InterPro" id="IPR041019">
    <property type="entry name" value="TIG1_plexin"/>
</dbReference>
<dbReference type="Gene3D" id="2.130.10.10">
    <property type="entry name" value="YVTN repeat-like/Quinoprotein amine dehydrogenase"/>
    <property type="match status" value="1"/>
</dbReference>
<dbReference type="SUPFAM" id="SSF48350">
    <property type="entry name" value="GTPase activation domain, GAP"/>
    <property type="match status" value="1"/>
</dbReference>
<feature type="transmembrane region" description="Helical" evidence="14">
    <location>
        <begin position="51"/>
        <end position="72"/>
    </location>
</feature>
<dbReference type="GeneID" id="106462161"/>
<dbReference type="Gene3D" id="1.10.506.10">
    <property type="entry name" value="GTPase Activation - p120gap, domain 1"/>
    <property type="match status" value="2"/>
</dbReference>
<dbReference type="InterPro" id="IPR014756">
    <property type="entry name" value="Ig_E-set"/>
</dbReference>
<proteinExistence type="inferred from homology"/>
<evidence type="ECO:0000256" key="2">
    <source>
        <dbReference type="ARBA" id="ARBA00010297"/>
    </source>
</evidence>
<keyword evidence="16" id="KW-1185">Reference proteome</keyword>
<evidence type="ECO:0000256" key="12">
    <source>
        <dbReference type="PROSITE-ProRule" id="PRU00352"/>
    </source>
</evidence>
<feature type="transmembrane region" description="Helical" evidence="14">
    <location>
        <begin position="1298"/>
        <end position="1320"/>
    </location>
</feature>
<feature type="domain" description="Sema" evidence="15">
    <location>
        <begin position="67"/>
        <end position="539"/>
    </location>
</feature>
<comment type="caution">
    <text evidence="12">Lacks conserved residue(s) required for the propagation of feature annotation.</text>
</comment>
<keyword evidence="3" id="KW-1003">Cell membrane</keyword>
<organism evidence="16 17">
    <name type="scientific">Limulus polyphemus</name>
    <name type="common">Atlantic horseshoe crab</name>
    <dbReference type="NCBI Taxonomy" id="6850"/>
    <lineage>
        <taxon>Eukaryota</taxon>
        <taxon>Metazoa</taxon>
        <taxon>Ecdysozoa</taxon>
        <taxon>Arthropoda</taxon>
        <taxon>Chelicerata</taxon>
        <taxon>Merostomata</taxon>
        <taxon>Xiphosura</taxon>
        <taxon>Limulidae</taxon>
        <taxon>Limulus</taxon>
    </lineage>
</organism>
<dbReference type="Gene3D" id="2.60.40.10">
    <property type="entry name" value="Immunoglobulins"/>
    <property type="match status" value="6"/>
</dbReference>
<comment type="subcellular location">
    <subcellularLocation>
        <location evidence="1">Cell membrane</location>
        <topology evidence="1">Single-pass type I membrane protein</topology>
    </subcellularLocation>
</comment>
<dbReference type="Pfam" id="PF18020">
    <property type="entry name" value="TIG_2"/>
    <property type="match status" value="1"/>
</dbReference>
<accession>A0ABM1SP54</accession>
<evidence type="ECO:0000256" key="7">
    <source>
        <dbReference type="ARBA" id="ARBA00022902"/>
    </source>
</evidence>
<sequence>MDWTVTRAPTWSLFPKLTSYPGGIGYTSWNFLRKRLQKNVCQYSLKRTQSIVLCVMWSVCLVFVTLVLTVAAQEDPNVYASYTTFNESVNFTHVVVDPDTGRVYVGSTNWLYQFDSSLKLEMEIRTGPVEDSIQCSPTDCLHQKKVATTNVNKVLVIDSKAGKLIVCGSVHQGACRRHQLENIGSVEDLVPVPVAANDENSSTYAFIGPAQYFGYPSRVLYVATTNSRLGPYRDMVPAITSRSLEEDSGRLFGIIEKSFSTIARVDISFHLRDYYLVNYIYGFHSGGFIYFATVQRKSHLRALEEWGYVTRLARVCASDAGYNTYTEVTLHCVEPDGTDFNLLQDAFVVPAGSDLATTLQIDAGSDVFIGIFASSADHTSASSPPSAVCVYSLAEIEQRFTENIHMCYNGSALTRNMDYIAGSIEDCPEPGKGGNIFSFCMETLKLNGTVPITVTPALTFFNVTLTAVTSITTAQHTVAFVGTDTGYLKKVLINSGEDAEEFEEVAVDPGNPIISNLNLDATEQFIYVASPYKLTKLKIEQCQQFNSCELCLKARNPYCGWCSLEKRCTIKSACQNATSNFSVSSPRWLSLNTQQCIDVQAVKPEQLPITSMAMVELVINQLPNLPFGAHYLCVFGNSATVRAQVTGTGLACMTPKTEDRPPILPDKDHIVVDLAVRSSETNTDFLHKPFAFYDCSVHETCSTCVTSSWACNWCLHENRCMHNSSSCLRTIITGENNPQNSLVKGRRYCPSFAKIKEILLPNGVTKEMTLDGKNLPSLLDNFECVVEIEGAKERVLARVYGDKIICAKTVYTYQAEVGQLNGTLTVFWHGDSYIDQTIVTLYKCHLLGSHGGQADCSLCLTRDPKYQCSWCGSQCSYSDSCLETPALTCPPPRIDWIHPLSGPIQGGTLMAIEGSNLGTSEEEISNKITIGGIPCIPIEYSVSVRVVCRTGPSETPRAAEVVVGNNAGVTRARENFLYKVVTLKSVHPTIGPKAGGTRLYLSGENLNVGSQMNIYLDNLPCIVDRTLASNSQVSCRTTRAPSPRYSVSALFLMIDNATLTLSTPFIYTFNPTILRIYPLKSFVSGGRSVTVVGTSFQSVQQPRMAIFDNETLLNETVCKVISNSQMVCPSPSLSRDAVRALLTNSKRNTGMHLEALKFQIGFVMDDVTSVRELQTNFPTLHSDMVYVPDPRFFPFDGNGIKLYKGESLVIEGEHLHRASTESEVSVTIGTRPCNLTSLAMTQLVCLPPEDQPQGTDELGRSTATALPMVVVRVGLNLRYEIGYLRYEVMKTYKFPPEAIWGIATGGALLMLLSFVILAVLRHKSSQAEREYKRIQLQMDTLENSVRSECKQGTTWNYEEIDKLLFCSLLLNSTTNNGFYSNFELAMSQFQQLLNTKGFLITFINTLERQKTFSIRDRVNVASLLMIALIEKMEYVTEVLRCLLMQLIERSVNTKHPQLMLRRTESLVEKMLTNWMALNMYDYLKDRAGRALFLLFCAVKYQVEKGPVDAITHDARYSLSEERLLREQIEYFTVIIHIVQENQDEKLQLRVNDCDTISQVKFKVLDALYKNTPFSLRPSVHDVDLEWRSGKSGQLTLADEDLTTKTVSGWKRINTLRHYGVTESAVMSLVSRQNDSLSSNCKGTGSTSLNSTSPIISNSDVEQGIRYWHLVKPIDDHQGGQKDHCHKAIPEIFLTRLLSTKGTVQTFVDDFLTTVLTVTDDIPPAVKWLFDILDEGAIKHGITDPEVVHSWKSNSLPLRFWVNLVKNPDFVLDVYKTPLLDSCLSVVAQTLMDACSTTDHRLGKDSPSNKLLFARDIPAYKKVVMKYYQDVVALPAVTDQEISATMQTLSLAHSGEFYILAALKELYVYAAKYSEEFLEALETDPCCQQTHLAHKLETVACTLEGEETSVC</sequence>
<dbReference type="PROSITE" id="PS51004">
    <property type="entry name" value="SEMA"/>
    <property type="match status" value="1"/>
</dbReference>
<dbReference type="Gene3D" id="3.10.20.90">
    <property type="entry name" value="Phosphatidylinositol 3-kinase Catalytic Subunit, Chain A, domain 1"/>
    <property type="match status" value="1"/>
</dbReference>
<dbReference type="Pfam" id="PF01437">
    <property type="entry name" value="PSI"/>
    <property type="match status" value="1"/>
</dbReference>
<dbReference type="Pfam" id="PF24479">
    <property type="entry name" value="PSI_PlexinA-B"/>
    <property type="match status" value="1"/>
</dbReference>
<dbReference type="InterPro" id="IPR002909">
    <property type="entry name" value="IPT_dom"/>
</dbReference>
<evidence type="ECO:0000256" key="5">
    <source>
        <dbReference type="ARBA" id="ARBA00022729"/>
    </source>
</evidence>
<gene>
    <name evidence="17" type="primary">LOC106462161</name>
</gene>
<evidence type="ECO:0000256" key="8">
    <source>
        <dbReference type="ARBA" id="ARBA00022989"/>
    </source>
</evidence>
<dbReference type="InterPro" id="IPR013548">
    <property type="entry name" value="Plexin_cytoplasmic_RasGAP_dom"/>
</dbReference>
<name>A0ABM1SP54_LIMPO</name>
<dbReference type="Pfam" id="PF17960">
    <property type="entry name" value="TIG_plexin"/>
    <property type="match status" value="1"/>
</dbReference>
<evidence type="ECO:0000256" key="3">
    <source>
        <dbReference type="ARBA" id="ARBA00022475"/>
    </source>
</evidence>
<dbReference type="CDD" id="cd12205">
    <property type="entry name" value="RasGAP_plexin"/>
    <property type="match status" value="1"/>
</dbReference>
<dbReference type="SUPFAM" id="SSF103575">
    <property type="entry name" value="Plexin repeat"/>
    <property type="match status" value="1"/>
</dbReference>
<keyword evidence="6" id="KW-0677">Repeat</keyword>
<dbReference type="InterPro" id="IPR041362">
    <property type="entry name" value="TIG2_plexin"/>
</dbReference>
<dbReference type="InterPro" id="IPR013783">
    <property type="entry name" value="Ig-like_fold"/>
</dbReference>
<dbReference type="Pfam" id="PF08337">
    <property type="entry name" value="Plexin_cytopl"/>
    <property type="match status" value="1"/>
</dbReference>
<evidence type="ECO:0000256" key="14">
    <source>
        <dbReference type="SAM" id="Phobius"/>
    </source>
</evidence>
<feature type="coiled-coil region" evidence="13">
    <location>
        <begin position="1317"/>
        <end position="1344"/>
    </location>
</feature>
<evidence type="ECO:0000256" key="9">
    <source>
        <dbReference type="ARBA" id="ARBA00023136"/>
    </source>
</evidence>
<keyword evidence="5" id="KW-0732">Signal</keyword>
<evidence type="ECO:0000256" key="13">
    <source>
        <dbReference type="SAM" id="Coils"/>
    </source>
</evidence>